<dbReference type="GO" id="GO:0010628">
    <property type="term" value="P:positive regulation of gene expression"/>
    <property type="evidence" value="ECO:0007669"/>
    <property type="project" value="TreeGrafter"/>
</dbReference>
<evidence type="ECO:0000256" key="2">
    <source>
        <dbReference type="ARBA" id="ARBA00023015"/>
    </source>
</evidence>
<evidence type="ECO:0000256" key="4">
    <source>
        <dbReference type="ARBA" id="ARBA00023163"/>
    </source>
</evidence>
<sequence length="325" mass="35757">MHHPDPTGQVTDVASDAPIQRPLAMSLRQIETFRAIMITGSITEAAKMLFITQPSASRILAAAESRVGFPLFERSKGRLFPTPEARRIYNEVETAYAGVQRVDDLVRAIIEGRSGKLNIVCSPSLGAELVPRAIALFNQRYPDLQIHFEPLTHNNLIPRVLLGKDYLGVSMFGVNSNHLKTEALVDGPMMCISPPGWLAPGGSVRVSDLPPHPWIDYGHDTPLGAIVGDIFGKHRRPSPIVEVRSAISARVLVKECVGVAIVDPFCIDASTFQRIDVHEIRPARKLRVHAVYSQAEPLSHAGRAFIRTLQSVLEDHLSAIDALRR</sequence>
<dbReference type="InterPro" id="IPR005119">
    <property type="entry name" value="LysR_subst-bd"/>
</dbReference>
<keyword evidence="7" id="KW-1185">Reference proteome</keyword>
<keyword evidence="4" id="KW-0804">Transcription</keyword>
<keyword evidence="2" id="KW-0805">Transcription regulation</keyword>
<organism evidence="6 7">
    <name type="scientific">Pandoraea nosoerga</name>
    <dbReference type="NCBI Taxonomy" id="2508296"/>
    <lineage>
        <taxon>Bacteria</taxon>
        <taxon>Pseudomonadati</taxon>
        <taxon>Pseudomonadota</taxon>
        <taxon>Betaproteobacteria</taxon>
        <taxon>Burkholderiales</taxon>
        <taxon>Burkholderiaceae</taxon>
        <taxon>Pandoraea</taxon>
    </lineage>
</organism>
<protein>
    <submittedName>
        <fullName evidence="6">HTH-type transcriptional activator CmpR</fullName>
    </submittedName>
</protein>
<dbReference type="SUPFAM" id="SSF53850">
    <property type="entry name" value="Periplasmic binding protein-like II"/>
    <property type="match status" value="1"/>
</dbReference>
<evidence type="ECO:0000256" key="3">
    <source>
        <dbReference type="ARBA" id="ARBA00023125"/>
    </source>
</evidence>
<gene>
    <name evidence="6" type="primary">cmpR_1</name>
    <name evidence="6" type="ORF">PNO31109_00082</name>
</gene>
<dbReference type="InterPro" id="IPR036390">
    <property type="entry name" value="WH_DNA-bd_sf"/>
</dbReference>
<dbReference type="InterPro" id="IPR000847">
    <property type="entry name" value="LysR_HTH_N"/>
</dbReference>
<dbReference type="GO" id="GO:0003700">
    <property type="term" value="F:DNA-binding transcription factor activity"/>
    <property type="evidence" value="ECO:0007669"/>
    <property type="project" value="InterPro"/>
</dbReference>
<dbReference type="SUPFAM" id="SSF46785">
    <property type="entry name" value="Winged helix' DNA-binding domain"/>
    <property type="match status" value="1"/>
</dbReference>
<dbReference type="Pfam" id="PF00126">
    <property type="entry name" value="HTH_1"/>
    <property type="match status" value="1"/>
</dbReference>
<comment type="similarity">
    <text evidence="1">Belongs to the LysR transcriptional regulatory family.</text>
</comment>
<dbReference type="PANTHER" id="PTHR30427:SF1">
    <property type="entry name" value="TRANSCRIPTIONAL ACTIVATOR PROTEIN LYSR"/>
    <property type="match status" value="1"/>
</dbReference>
<evidence type="ECO:0000256" key="1">
    <source>
        <dbReference type="ARBA" id="ARBA00009437"/>
    </source>
</evidence>
<dbReference type="Gene3D" id="3.40.190.290">
    <property type="match status" value="1"/>
</dbReference>
<dbReference type="Pfam" id="PF03466">
    <property type="entry name" value="LysR_substrate"/>
    <property type="match status" value="1"/>
</dbReference>
<evidence type="ECO:0000313" key="6">
    <source>
        <dbReference type="EMBL" id="VVD60661.1"/>
    </source>
</evidence>
<dbReference type="PROSITE" id="PS50931">
    <property type="entry name" value="HTH_LYSR"/>
    <property type="match status" value="1"/>
</dbReference>
<evidence type="ECO:0000259" key="5">
    <source>
        <dbReference type="PROSITE" id="PS50931"/>
    </source>
</evidence>
<name>A0A5E4RCZ7_9BURK</name>
<dbReference type="PANTHER" id="PTHR30427">
    <property type="entry name" value="TRANSCRIPTIONAL ACTIVATOR PROTEIN LYSR"/>
    <property type="match status" value="1"/>
</dbReference>
<feature type="domain" description="HTH lysR-type" evidence="5">
    <location>
        <begin position="25"/>
        <end position="82"/>
    </location>
</feature>
<dbReference type="EMBL" id="CABPSC010000001">
    <property type="protein sequence ID" value="VVD60661.1"/>
    <property type="molecule type" value="Genomic_DNA"/>
</dbReference>
<dbReference type="AlphaFoldDB" id="A0A5E4RCZ7"/>
<proteinExistence type="inferred from homology"/>
<dbReference type="Proteomes" id="UP000367825">
    <property type="component" value="Unassembled WGS sequence"/>
</dbReference>
<dbReference type="GO" id="GO:0043565">
    <property type="term" value="F:sequence-specific DNA binding"/>
    <property type="evidence" value="ECO:0007669"/>
    <property type="project" value="TreeGrafter"/>
</dbReference>
<keyword evidence="3" id="KW-0238">DNA-binding</keyword>
<reference evidence="6 7" key="1">
    <citation type="submission" date="2019-08" db="EMBL/GenBank/DDBJ databases">
        <authorList>
            <person name="Peeters C."/>
        </authorList>
    </citation>
    <scope>NUCLEOTIDE SEQUENCE [LARGE SCALE GENOMIC DNA]</scope>
    <source>
        <strain evidence="6 7">LMG 31109</strain>
    </source>
</reference>
<dbReference type="Gene3D" id="1.10.10.10">
    <property type="entry name" value="Winged helix-like DNA-binding domain superfamily/Winged helix DNA-binding domain"/>
    <property type="match status" value="1"/>
</dbReference>
<dbReference type="InterPro" id="IPR036388">
    <property type="entry name" value="WH-like_DNA-bd_sf"/>
</dbReference>
<evidence type="ECO:0000313" key="7">
    <source>
        <dbReference type="Proteomes" id="UP000367825"/>
    </source>
</evidence>
<accession>A0A5E4RCZ7</accession>